<keyword evidence="2" id="KW-1185">Reference proteome</keyword>
<gene>
    <name evidence="1" type="ORF">PVAG01_09671</name>
</gene>
<comment type="caution">
    <text evidence="1">The sequence shown here is derived from an EMBL/GenBank/DDBJ whole genome shotgun (WGS) entry which is preliminary data.</text>
</comment>
<organism evidence="1 2">
    <name type="scientific">Phlyctema vagabunda</name>
    <dbReference type="NCBI Taxonomy" id="108571"/>
    <lineage>
        <taxon>Eukaryota</taxon>
        <taxon>Fungi</taxon>
        <taxon>Dikarya</taxon>
        <taxon>Ascomycota</taxon>
        <taxon>Pezizomycotina</taxon>
        <taxon>Leotiomycetes</taxon>
        <taxon>Helotiales</taxon>
        <taxon>Dermateaceae</taxon>
        <taxon>Phlyctema</taxon>
    </lineage>
</organism>
<evidence type="ECO:0000313" key="1">
    <source>
        <dbReference type="EMBL" id="KAL3419449.1"/>
    </source>
</evidence>
<accession>A0ABR4P818</accession>
<reference evidence="1 2" key="1">
    <citation type="submission" date="2024-06" db="EMBL/GenBank/DDBJ databases">
        <title>Complete genome of Phlyctema vagabunda strain 19-DSS-EL-015.</title>
        <authorList>
            <person name="Fiorenzani C."/>
        </authorList>
    </citation>
    <scope>NUCLEOTIDE SEQUENCE [LARGE SCALE GENOMIC DNA]</scope>
    <source>
        <strain evidence="1 2">19-DSS-EL-015</strain>
    </source>
</reference>
<proteinExistence type="predicted"/>
<dbReference type="EMBL" id="JBFCZG010000008">
    <property type="protein sequence ID" value="KAL3419449.1"/>
    <property type="molecule type" value="Genomic_DNA"/>
</dbReference>
<dbReference type="Proteomes" id="UP001629113">
    <property type="component" value="Unassembled WGS sequence"/>
</dbReference>
<sequence>MLWFMLEASTLILRPSQWIVTKSHGQAISSSLLLNLPIFPSPSSLCRWVPCLTIGQSLRTVVSMPCFGEVIPAKMVVLQS</sequence>
<evidence type="ECO:0000313" key="2">
    <source>
        <dbReference type="Proteomes" id="UP001629113"/>
    </source>
</evidence>
<protein>
    <submittedName>
        <fullName evidence="1">Uncharacterized protein</fullName>
    </submittedName>
</protein>
<name>A0ABR4P818_9HELO</name>